<dbReference type="EMBL" id="MJAT01000037">
    <property type="protein sequence ID" value="OEH84577.1"/>
    <property type="molecule type" value="Genomic_DNA"/>
</dbReference>
<evidence type="ECO:0000256" key="3">
    <source>
        <dbReference type="SAM" id="MobiDB-lite"/>
    </source>
</evidence>
<keyword evidence="1" id="KW-0378">Hydrolase</keyword>
<keyword evidence="7" id="KW-1185">Reference proteome</keyword>
<dbReference type="GO" id="GO:0008745">
    <property type="term" value="F:N-acetylmuramoyl-L-alanine amidase activity"/>
    <property type="evidence" value="ECO:0007669"/>
    <property type="project" value="InterPro"/>
</dbReference>
<feature type="domain" description="SH3b" evidence="5">
    <location>
        <begin position="281"/>
        <end position="345"/>
    </location>
</feature>
<dbReference type="InterPro" id="IPR017293">
    <property type="entry name" value="N-acetylmuramoyl-L-ala_amidase"/>
</dbReference>
<feature type="compositionally biased region" description="Polar residues" evidence="3">
    <location>
        <begin position="239"/>
        <end position="249"/>
    </location>
</feature>
<dbReference type="Gene3D" id="2.30.30.40">
    <property type="entry name" value="SH3 Domains"/>
    <property type="match status" value="4"/>
</dbReference>
<protein>
    <recommendedName>
        <fullName evidence="5">SH3b domain-containing protein</fullName>
    </recommendedName>
</protein>
<proteinExistence type="predicted"/>
<dbReference type="Pfam" id="PF08239">
    <property type="entry name" value="SH3_3"/>
    <property type="match status" value="4"/>
</dbReference>
<dbReference type="InterPro" id="IPR052354">
    <property type="entry name" value="Cell_Wall_Dynamics_Protein"/>
</dbReference>
<dbReference type="CDD" id="cd02696">
    <property type="entry name" value="MurNAc-LAA"/>
    <property type="match status" value="1"/>
</dbReference>
<dbReference type="PIRSF" id="PIRSF037846">
    <property type="entry name" value="Autolysin_YrvJ_prd"/>
    <property type="match status" value="1"/>
</dbReference>
<evidence type="ECO:0000259" key="5">
    <source>
        <dbReference type="PROSITE" id="PS51781"/>
    </source>
</evidence>
<dbReference type="STRING" id="1390249.BHU72_08740"/>
<dbReference type="SUPFAM" id="SSF53187">
    <property type="entry name" value="Zn-dependent exopeptidases"/>
    <property type="match status" value="1"/>
</dbReference>
<dbReference type="Pfam" id="PF01520">
    <property type="entry name" value="Amidase_3"/>
    <property type="match status" value="1"/>
</dbReference>
<dbReference type="AlphaFoldDB" id="A0A1E5L3A0"/>
<dbReference type="PROSITE" id="PS51781">
    <property type="entry name" value="SH3B"/>
    <property type="match status" value="4"/>
</dbReference>
<gene>
    <name evidence="6" type="ORF">BHU72_08740</name>
</gene>
<keyword evidence="2" id="KW-0961">Cell wall biogenesis/degradation</keyword>
<keyword evidence="4" id="KW-0472">Membrane</keyword>
<dbReference type="PANTHER" id="PTHR34408:SF1">
    <property type="entry name" value="GLYCOSYL HYDROLASE FAMILY 19 DOMAIN-CONTAINING PROTEIN HI_1415"/>
    <property type="match status" value="1"/>
</dbReference>
<keyword evidence="4" id="KW-1133">Transmembrane helix</keyword>
<feature type="domain" description="SH3b" evidence="5">
    <location>
        <begin position="100"/>
        <end position="164"/>
    </location>
</feature>
<evidence type="ECO:0000313" key="7">
    <source>
        <dbReference type="Proteomes" id="UP000095255"/>
    </source>
</evidence>
<dbReference type="Proteomes" id="UP000095255">
    <property type="component" value="Unassembled WGS sequence"/>
</dbReference>
<accession>A0A1E5L3A0</accession>
<dbReference type="InterPro" id="IPR002508">
    <property type="entry name" value="MurNAc-LAA_cat"/>
</dbReference>
<dbReference type="SMART" id="SM00646">
    <property type="entry name" value="Ami_3"/>
    <property type="match status" value="1"/>
</dbReference>
<dbReference type="SMART" id="SM00287">
    <property type="entry name" value="SH3b"/>
    <property type="match status" value="4"/>
</dbReference>
<dbReference type="RefSeq" id="WP_069703004.1">
    <property type="nucleotide sequence ID" value="NZ_MJAT01000037.1"/>
</dbReference>
<sequence>MNAHRLRSIIMIIVLVTFIVSIFGIAYANTKQIIIEVNALNVRSGPGTQFQIIDSVKKGEQFSVLEDKDRWYKIQLHNNQLGWVASWLVSEQTIQSNQLVKVQVVEAVSNGINVRTGPSLSFPVVTSIKKQEFYPILENNGEWIQIQLNPQTVGWVASWVVVTSHQEVKPSQAASADVSRSVAITANILNLRSGPNTSSTILDKLTKGQVVNLLKIQDGWYQVKTNQHTGWIASEYAQQTDTNSNTSSEQQKENPPVNDSTTAPPDGQTSQPGSPESSPISQAPHVVIPKTGINIRSGPGTSYNILMSVNQGDTFTIINTHGDWFEIALADSKKGFVAGWVVQAVGIDNVENNRSIAGLLKGKTIVIDPGHGGIDVGAIGSHFKTLEKELCLSTSLLLESKLKAAGSNVIMTRNTDIFLSLPQRVALSTKHKADAFISVHYNTNHSSSVNGTIVYHYNAKGNDVKLAKLVQQEIVQKNGLKDLGARQGNFYVLRENPQLSILVEAAFLSNYNDELVSRNRTFQDKVAEGIFQGVLKYFNE</sequence>
<evidence type="ECO:0000256" key="1">
    <source>
        <dbReference type="ARBA" id="ARBA00022801"/>
    </source>
</evidence>
<evidence type="ECO:0000313" key="6">
    <source>
        <dbReference type="EMBL" id="OEH84577.1"/>
    </source>
</evidence>
<dbReference type="InterPro" id="IPR036028">
    <property type="entry name" value="SH3-like_dom_sf"/>
</dbReference>
<feature type="domain" description="SH3b" evidence="5">
    <location>
        <begin position="28"/>
        <end position="92"/>
    </location>
</feature>
<dbReference type="OrthoDB" id="9806267at2"/>
<name>A0A1E5L3A0_9FIRM</name>
<dbReference type="GO" id="GO:0009253">
    <property type="term" value="P:peptidoglycan catabolic process"/>
    <property type="evidence" value="ECO:0007669"/>
    <property type="project" value="InterPro"/>
</dbReference>
<dbReference type="PANTHER" id="PTHR34408">
    <property type="entry name" value="FAMILY PROTEIN, PUTATIVE-RELATED"/>
    <property type="match status" value="1"/>
</dbReference>
<dbReference type="GO" id="GO:0071555">
    <property type="term" value="P:cell wall organization"/>
    <property type="evidence" value="ECO:0007669"/>
    <property type="project" value="UniProtKB-KW"/>
</dbReference>
<feature type="compositionally biased region" description="Polar residues" evidence="3">
    <location>
        <begin position="257"/>
        <end position="281"/>
    </location>
</feature>
<organism evidence="6 7">
    <name type="scientific">Desulfuribacillus stibiiarsenatis</name>
    <dbReference type="NCBI Taxonomy" id="1390249"/>
    <lineage>
        <taxon>Bacteria</taxon>
        <taxon>Bacillati</taxon>
        <taxon>Bacillota</taxon>
        <taxon>Desulfuribacillia</taxon>
        <taxon>Desulfuribacillales</taxon>
        <taxon>Desulfuribacillaceae</taxon>
        <taxon>Desulfuribacillus</taxon>
    </lineage>
</organism>
<comment type="caution">
    <text evidence="6">The sequence shown here is derived from an EMBL/GenBank/DDBJ whole genome shotgun (WGS) entry which is preliminary data.</text>
</comment>
<dbReference type="InterPro" id="IPR003646">
    <property type="entry name" value="SH3-like_bac-type"/>
</dbReference>
<evidence type="ECO:0000256" key="4">
    <source>
        <dbReference type="SAM" id="Phobius"/>
    </source>
</evidence>
<dbReference type="SUPFAM" id="SSF50044">
    <property type="entry name" value="SH3-domain"/>
    <property type="match status" value="1"/>
</dbReference>
<feature type="domain" description="SH3b" evidence="5">
    <location>
        <begin position="179"/>
        <end position="241"/>
    </location>
</feature>
<feature type="region of interest" description="Disordered" evidence="3">
    <location>
        <begin position="239"/>
        <end position="282"/>
    </location>
</feature>
<reference evidence="6 7" key="1">
    <citation type="submission" date="2016-09" db="EMBL/GenBank/DDBJ databases">
        <title>Desulfuribacillus arsenicus sp. nov., an obligately anaerobic, dissimilatory arsenic- and antimonate-reducing bacterium isolated from anoxic sediments.</title>
        <authorList>
            <person name="Abin C.A."/>
            <person name="Hollibaugh J.T."/>
        </authorList>
    </citation>
    <scope>NUCLEOTIDE SEQUENCE [LARGE SCALE GENOMIC DNA]</scope>
    <source>
        <strain evidence="6 7">MLFW-2</strain>
    </source>
</reference>
<dbReference type="Gene3D" id="3.40.630.40">
    <property type="entry name" value="Zn-dependent exopeptidases"/>
    <property type="match status" value="1"/>
</dbReference>
<feature type="transmembrane region" description="Helical" evidence="4">
    <location>
        <begin position="9"/>
        <end position="28"/>
    </location>
</feature>
<keyword evidence="4" id="KW-0812">Transmembrane</keyword>
<evidence type="ECO:0000256" key="2">
    <source>
        <dbReference type="ARBA" id="ARBA00023316"/>
    </source>
</evidence>